<reference evidence="9 10" key="1">
    <citation type="submission" date="2024-01" db="EMBL/GenBank/DDBJ databases">
        <authorList>
            <person name="Waweru B."/>
        </authorList>
    </citation>
    <scope>NUCLEOTIDE SEQUENCE [LARGE SCALE GENOMIC DNA]</scope>
</reference>
<gene>
    <name evidence="9" type="ORF">DCAF_LOCUS18352</name>
</gene>
<dbReference type="Pfam" id="PF02362">
    <property type="entry name" value="B3"/>
    <property type="match status" value="1"/>
</dbReference>
<evidence type="ECO:0000256" key="3">
    <source>
        <dbReference type="ARBA" id="ARBA00023125"/>
    </source>
</evidence>
<comment type="subcellular location">
    <subcellularLocation>
        <location evidence="1">Nucleus</location>
    </subcellularLocation>
</comment>
<keyword evidence="2" id="KW-0805">Transcription regulation</keyword>
<dbReference type="AlphaFoldDB" id="A0AAV1S5L8"/>
<evidence type="ECO:0000256" key="5">
    <source>
        <dbReference type="ARBA" id="ARBA00023242"/>
    </source>
</evidence>
<evidence type="ECO:0000259" key="8">
    <source>
        <dbReference type="PROSITE" id="PS50863"/>
    </source>
</evidence>
<evidence type="ECO:0000256" key="1">
    <source>
        <dbReference type="ARBA" id="ARBA00004123"/>
    </source>
</evidence>
<dbReference type="PANTHER" id="PTHR31391:SF101">
    <property type="entry name" value="B3 DOMAIN-CONTAINING PROTEIN OS01G0234100"/>
    <property type="match status" value="1"/>
</dbReference>
<comment type="caution">
    <text evidence="9">The sequence shown here is derived from an EMBL/GenBank/DDBJ whole genome shotgun (WGS) entry which is preliminary data.</text>
</comment>
<dbReference type="SUPFAM" id="SSF101936">
    <property type="entry name" value="DNA-binding pseudobarrel domain"/>
    <property type="match status" value="1"/>
</dbReference>
<name>A0AAV1S5L8_9ROSI</name>
<dbReference type="PANTHER" id="PTHR31391">
    <property type="entry name" value="B3 DOMAIN-CONTAINING PROTEIN OS11G0197600-RELATED"/>
    <property type="match status" value="1"/>
</dbReference>
<dbReference type="InterPro" id="IPR015300">
    <property type="entry name" value="DNA-bd_pseudobarrel_sf"/>
</dbReference>
<dbReference type="EMBL" id="CAWUPB010001168">
    <property type="protein sequence ID" value="CAK7345672.1"/>
    <property type="molecule type" value="Genomic_DNA"/>
</dbReference>
<dbReference type="CDD" id="cd10017">
    <property type="entry name" value="B3_DNA"/>
    <property type="match status" value="1"/>
</dbReference>
<protein>
    <recommendedName>
        <fullName evidence="8">TF-B3 domain-containing protein</fullName>
    </recommendedName>
</protein>
<dbReference type="GO" id="GO:0003677">
    <property type="term" value="F:DNA binding"/>
    <property type="evidence" value="ECO:0007669"/>
    <property type="project" value="UniProtKB-KW"/>
</dbReference>
<dbReference type="GO" id="GO:0005634">
    <property type="term" value="C:nucleus"/>
    <property type="evidence" value="ECO:0007669"/>
    <property type="project" value="UniProtKB-SubCell"/>
</dbReference>
<feature type="coiled-coil region" evidence="6">
    <location>
        <begin position="379"/>
        <end position="441"/>
    </location>
</feature>
<dbReference type="Gene3D" id="2.40.330.10">
    <property type="entry name" value="DNA-binding pseudobarrel domain"/>
    <property type="match status" value="1"/>
</dbReference>
<keyword evidence="3" id="KW-0238">DNA-binding</keyword>
<keyword evidence="10" id="KW-1185">Reference proteome</keyword>
<evidence type="ECO:0000256" key="6">
    <source>
        <dbReference type="SAM" id="Coils"/>
    </source>
</evidence>
<keyword evidence="6" id="KW-0175">Coiled coil</keyword>
<dbReference type="Proteomes" id="UP001314170">
    <property type="component" value="Unassembled WGS sequence"/>
</dbReference>
<feature type="compositionally biased region" description="Basic and acidic residues" evidence="7">
    <location>
        <begin position="11"/>
        <end position="20"/>
    </location>
</feature>
<evidence type="ECO:0000256" key="2">
    <source>
        <dbReference type="ARBA" id="ARBA00023015"/>
    </source>
</evidence>
<organism evidence="9 10">
    <name type="scientific">Dovyalis caffra</name>
    <dbReference type="NCBI Taxonomy" id="77055"/>
    <lineage>
        <taxon>Eukaryota</taxon>
        <taxon>Viridiplantae</taxon>
        <taxon>Streptophyta</taxon>
        <taxon>Embryophyta</taxon>
        <taxon>Tracheophyta</taxon>
        <taxon>Spermatophyta</taxon>
        <taxon>Magnoliopsida</taxon>
        <taxon>eudicotyledons</taxon>
        <taxon>Gunneridae</taxon>
        <taxon>Pentapetalae</taxon>
        <taxon>rosids</taxon>
        <taxon>fabids</taxon>
        <taxon>Malpighiales</taxon>
        <taxon>Salicaceae</taxon>
        <taxon>Flacourtieae</taxon>
        <taxon>Dovyalis</taxon>
    </lineage>
</organism>
<dbReference type="InterPro" id="IPR044837">
    <property type="entry name" value="REM16-like"/>
</dbReference>
<evidence type="ECO:0000256" key="4">
    <source>
        <dbReference type="ARBA" id="ARBA00023163"/>
    </source>
</evidence>
<keyword evidence="4" id="KW-0804">Transcription</keyword>
<evidence type="ECO:0000313" key="9">
    <source>
        <dbReference type="EMBL" id="CAK7345672.1"/>
    </source>
</evidence>
<accession>A0AAV1S5L8</accession>
<proteinExistence type="predicted"/>
<feature type="region of interest" description="Disordered" evidence="7">
    <location>
        <begin position="1"/>
        <end position="20"/>
    </location>
</feature>
<sequence length="443" mass="50286">MAILPANSPQAKREGPSEVKRSKMVLALTKTNIKKQAPHNVAVKSESCKRQRTTVDNDEVKSKSMMRANDIQANLAPEFPSLIKYMQPSHVSGGFWLGLYKKFCDEHLPTEDTVIVLEDERGKSSKTKYLANKKGLSGGWRGFSIDHNLSEGDVLVFHLVEPTKFKVYIVRANSSEEWDFPLALSKFGASVKKMNSFIGTDHAEASEEMEYQDLEHLYLDNPEGNIQGNNTTPGVTNLALTPDHSKNKSKDFGFEITDGIRMSETAIDFKEVKSFDDFDILVDGLVINCELSKHLQLKYYELCRSQNSFLHENFLEGLNLKLIAGIISETINIADAIRASKITASYDYFTTWEKTLKSFRRLGMKVGFMLARLERLMKLSAKSQRYKKARNERDNAAEEMRTLEAKLSEVKETLDCLDVEIETLEVDTENLELRFQELAKAPW</sequence>
<evidence type="ECO:0000313" key="10">
    <source>
        <dbReference type="Proteomes" id="UP001314170"/>
    </source>
</evidence>
<dbReference type="InterPro" id="IPR003340">
    <property type="entry name" value="B3_DNA-bd"/>
</dbReference>
<dbReference type="PROSITE" id="PS50863">
    <property type="entry name" value="B3"/>
    <property type="match status" value="1"/>
</dbReference>
<feature type="domain" description="TF-B3" evidence="8">
    <location>
        <begin position="82"/>
        <end position="173"/>
    </location>
</feature>
<keyword evidence="5" id="KW-0539">Nucleus</keyword>
<dbReference type="SMART" id="SM01019">
    <property type="entry name" value="B3"/>
    <property type="match status" value="1"/>
</dbReference>
<evidence type="ECO:0000256" key="7">
    <source>
        <dbReference type="SAM" id="MobiDB-lite"/>
    </source>
</evidence>